<name>A0A5J6Z3M8_9CORY</name>
<sequence length="326" mass="35804">MRNTAAAPVIDVRNISRVYGKQGINWMTGMRRRPSLKDAEAGRAALAVDKLSFQVYEGEVYGLLGTNGAGKTSSLELIEGLAEAQGGLIRILGMDPIKDREALRPQLGIMLQHGGLPQELTVRETMTMWAGTCSTPLPIDQVLADVELTHRLNNKVGSLSGGEKRRLDLACALLGNPRIVFLDEPTTGLDPESRRNTWRLLRRLKDQGVTMILTTHYLEEAEYLCDRIAIMHRGRKEVEGTLSDLVSRVPSSIVFDATSSLPPLSTLPVQGATIRNDGRTVEILTNDLQRHTLSVLQWAQAGGVELRGFAARPASLEALFMEISEK</sequence>
<dbReference type="RefSeq" id="WP_151902140.1">
    <property type="nucleotide sequence ID" value="NZ_CP045032.1"/>
</dbReference>
<accession>A0A5J6Z3M8</accession>
<dbReference type="PROSITE" id="PS00211">
    <property type="entry name" value="ABC_TRANSPORTER_1"/>
    <property type="match status" value="1"/>
</dbReference>
<comment type="similarity">
    <text evidence="2">Belongs to the ABC transporter superfamily.</text>
</comment>
<dbReference type="EC" id="3.6.3.-" evidence="8"/>
<dbReference type="InterPro" id="IPR003439">
    <property type="entry name" value="ABC_transporter-like_ATP-bd"/>
</dbReference>
<keyword evidence="6" id="KW-0046">Antibiotic resistance</keyword>
<keyword evidence="9" id="KW-1185">Reference proteome</keyword>
<dbReference type="KEGG" id="cuo:CUROG_01340"/>
<evidence type="ECO:0000313" key="8">
    <source>
        <dbReference type="EMBL" id="QFQ01668.1"/>
    </source>
</evidence>
<dbReference type="Gene3D" id="3.40.50.300">
    <property type="entry name" value="P-loop containing nucleotide triphosphate hydrolases"/>
    <property type="match status" value="1"/>
</dbReference>
<dbReference type="GO" id="GO:0046677">
    <property type="term" value="P:response to antibiotic"/>
    <property type="evidence" value="ECO:0007669"/>
    <property type="project" value="UniProtKB-KW"/>
</dbReference>
<dbReference type="Proteomes" id="UP000326711">
    <property type="component" value="Chromosome"/>
</dbReference>
<evidence type="ECO:0000256" key="2">
    <source>
        <dbReference type="ARBA" id="ARBA00005417"/>
    </source>
</evidence>
<dbReference type="GO" id="GO:0005886">
    <property type="term" value="C:plasma membrane"/>
    <property type="evidence" value="ECO:0007669"/>
    <property type="project" value="UniProtKB-SubCell"/>
</dbReference>
<keyword evidence="5 8" id="KW-0067">ATP-binding</keyword>
<feature type="domain" description="ABC transporter" evidence="7">
    <location>
        <begin position="30"/>
        <end position="258"/>
    </location>
</feature>
<organism evidence="8 9">
    <name type="scientific">Corynebacterium urogenitale</name>
    <dbReference type="NCBI Taxonomy" id="2487892"/>
    <lineage>
        <taxon>Bacteria</taxon>
        <taxon>Bacillati</taxon>
        <taxon>Actinomycetota</taxon>
        <taxon>Actinomycetes</taxon>
        <taxon>Mycobacteriales</taxon>
        <taxon>Corynebacteriaceae</taxon>
        <taxon>Corynebacterium</taxon>
    </lineage>
</organism>
<evidence type="ECO:0000259" key="7">
    <source>
        <dbReference type="PROSITE" id="PS50893"/>
    </source>
</evidence>
<protein>
    <submittedName>
        <fullName evidence="8">Daunorubicin/doxorubicin resistance ATP-binding protein DrrA</fullName>
        <ecNumber evidence="8">3.6.3.-</ecNumber>
    </submittedName>
</protein>
<dbReference type="InterPro" id="IPR017871">
    <property type="entry name" value="ABC_transporter-like_CS"/>
</dbReference>
<dbReference type="Pfam" id="PF00005">
    <property type="entry name" value="ABC_tran"/>
    <property type="match status" value="1"/>
</dbReference>
<comment type="subcellular location">
    <subcellularLocation>
        <location evidence="1">Cell membrane</location>
        <topology evidence="1">Peripheral membrane protein</topology>
    </subcellularLocation>
</comment>
<dbReference type="PANTHER" id="PTHR42711">
    <property type="entry name" value="ABC TRANSPORTER ATP-BINDING PROTEIN"/>
    <property type="match status" value="1"/>
</dbReference>
<keyword evidence="8" id="KW-0378">Hydrolase</keyword>
<evidence type="ECO:0000256" key="5">
    <source>
        <dbReference type="ARBA" id="ARBA00022840"/>
    </source>
</evidence>
<dbReference type="AlphaFoldDB" id="A0A5J6Z3M8"/>
<dbReference type="SUPFAM" id="SSF52540">
    <property type="entry name" value="P-loop containing nucleoside triphosphate hydrolases"/>
    <property type="match status" value="1"/>
</dbReference>
<dbReference type="InterPro" id="IPR050763">
    <property type="entry name" value="ABC_transporter_ATP-binding"/>
</dbReference>
<reference evidence="9" key="1">
    <citation type="submission" date="2019-10" db="EMBL/GenBank/DDBJ databases">
        <title>Complete genome sequence of Corynebacterium urogenitalis DSM 108747, isolated from the genital tract of a cow.</title>
        <authorList>
            <person name="Ruckert C."/>
            <person name="Ballas P."/>
            <person name="Wagener K."/>
            <person name="Drillich M."/>
            <person name="Kaempfer P."/>
            <person name="Busse H.-J."/>
            <person name="Ehling-Schulz M."/>
        </authorList>
    </citation>
    <scope>NUCLEOTIDE SEQUENCE [LARGE SCALE GENOMIC DNA]</scope>
    <source>
        <strain evidence="9">LMM 1652</strain>
    </source>
</reference>
<dbReference type="SMART" id="SM00382">
    <property type="entry name" value="AAA"/>
    <property type="match status" value="1"/>
</dbReference>
<dbReference type="GO" id="GO:0005524">
    <property type="term" value="F:ATP binding"/>
    <property type="evidence" value="ECO:0007669"/>
    <property type="project" value="UniProtKB-KW"/>
</dbReference>
<dbReference type="PROSITE" id="PS50893">
    <property type="entry name" value="ABC_TRANSPORTER_2"/>
    <property type="match status" value="1"/>
</dbReference>
<dbReference type="PANTHER" id="PTHR42711:SF5">
    <property type="entry name" value="ABC TRANSPORTER ATP-BINDING PROTEIN NATA"/>
    <property type="match status" value="1"/>
</dbReference>
<gene>
    <name evidence="8" type="primary">drrA1</name>
    <name evidence="8" type="ORF">CUROG_01340</name>
</gene>
<evidence type="ECO:0000256" key="6">
    <source>
        <dbReference type="ARBA" id="ARBA00023251"/>
    </source>
</evidence>
<keyword evidence="3" id="KW-0813">Transport</keyword>
<dbReference type="GO" id="GO:0016887">
    <property type="term" value="F:ATP hydrolysis activity"/>
    <property type="evidence" value="ECO:0007669"/>
    <property type="project" value="InterPro"/>
</dbReference>
<evidence type="ECO:0000256" key="4">
    <source>
        <dbReference type="ARBA" id="ARBA00022741"/>
    </source>
</evidence>
<dbReference type="InterPro" id="IPR003593">
    <property type="entry name" value="AAA+_ATPase"/>
</dbReference>
<evidence type="ECO:0000256" key="3">
    <source>
        <dbReference type="ARBA" id="ARBA00022448"/>
    </source>
</evidence>
<dbReference type="InterPro" id="IPR027417">
    <property type="entry name" value="P-loop_NTPase"/>
</dbReference>
<dbReference type="EMBL" id="CP045032">
    <property type="protein sequence ID" value="QFQ01668.1"/>
    <property type="molecule type" value="Genomic_DNA"/>
</dbReference>
<dbReference type="OrthoDB" id="9804819at2"/>
<evidence type="ECO:0000256" key="1">
    <source>
        <dbReference type="ARBA" id="ARBA00004202"/>
    </source>
</evidence>
<keyword evidence="4" id="KW-0547">Nucleotide-binding</keyword>
<dbReference type="CDD" id="cd03230">
    <property type="entry name" value="ABC_DR_subfamily_A"/>
    <property type="match status" value="1"/>
</dbReference>
<proteinExistence type="inferred from homology"/>
<evidence type="ECO:0000313" key="9">
    <source>
        <dbReference type="Proteomes" id="UP000326711"/>
    </source>
</evidence>